<organism evidence="3 4">
    <name type="scientific">Micromonospora haikouensis</name>
    <dbReference type="NCBI Taxonomy" id="686309"/>
    <lineage>
        <taxon>Bacteria</taxon>
        <taxon>Bacillati</taxon>
        <taxon>Actinomycetota</taxon>
        <taxon>Actinomycetes</taxon>
        <taxon>Micromonosporales</taxon>
        <taxon>Micromonosporaceae</taxon>
        <taxon>Micromonospora</taxon>
    </lineage>
</organism>
<sequence length="627" mass="66065">MTGDLLWPDYAAPDDLAAIEAVPLAARGLPETTYALLARAATNWPDRTAVSVLPDAARWRDPLRRTFAELLADVHRVANLFHDLGVRRGDAVALLSPNCAELLTATLAGQLAGIAAPLGGGLSRSHLAELLRRSGARVLVTAGPELWPDGWDTAQALARTGLLDAILVLRPTGAKGTPRPLPTIEGVRVGYLGDLAAPKNPAAFAGELPRAADLAAMFHTGGTTGAPKLAAHTHANEVCDAWMLAAGSGFDEESVVFAALPLFHVNALVVTLLAPLFKGQPVVWAGPSGYRDEALFGVFWKIVRHYRIAAMSAVPTVYAVLAQLPVDDDISSLRLPMVGASPLPAAVRDGFQTRTGTPLVEGYGLTEATCASTRSFPDAPRPGSVGQRLPYQRVRVVAPDGTWAERPVGETGVLAISGPTVFPGYVVDRDENGPVLDGLGKLVDGWLDTGDLAHLDEDGFVHLAGRAKDLIIRGGHNIDPAVIEDALLTHPQVAAASAVGRPDVHAGEVPVAYVTLAPGATVTADELRVWASERVPDRTAAPRSVTVLDQLPVTAVGKLYKLALRRDAAREELRAALDRIAGVRDVAAMIEGGSIVATVTVHSSVPEEAVRAVLGRYAIEWRLAVVS</sequence>
<dbReference type="PANTHER" id="PTHR43767">
    <property type="entry name" value="LONG-CHAIN-FATTY-ACID--COA LIGASE"/>
    <property type="match status" value="1"/>
</dbReference>
<dbReference type="InterPro" id="IPR020845">
    <property type="entry name" value="AMP-binding_CS"/>
</dbReference>
<dbReference type="Proteomes" id="UP000199375">
    <property type="component" value="Unassembled WGS sequence"/>
</dbReference>
<dbReference type="Gene3D" id="3.30.300.30">
    <property type="match status" value="1"/>
</dbReference>
<dbReference type="AlphaFoldDB" id="A0A1C4VRD6"/>
<dbReference type="NCBIfam" id="NF005714">
    <property type="entry name" value="PRK07529.1"/>
    <property type="match status" value="1"/>
</dbReference>
<feature type="domain" description="AMP-binding enzyme C-terminal" evidence="2">
    <location>
        <begin position="483"/>
        <end position="558"/>
    </location>
</feature>
<dbReference type="InterPro" id="IPR045851">
    <property type="entry name" value="AMP-bd_C_sf"/>
</dbReference>
<dbReference type="InterPro" id="IPR050237">
    <property type="entry name" value="ATP-dep_AMP-bd_enzyme"/>
</dbReference>
<dbReference type="RefSeq" id="WP_091278941.1">
    <property type="nucleotide sequence ID" value="NZ_FMCW01000010.1"/>
</dbReference>
<gene>
    <name evidence="3" type="ORF">GA0070558_110186</name>
</gene>
<reference evidence="3 4" key="1">
    <citation type="submission" date="2016-06" db="EMBL/GenBank/DDBJ databases">
        <authorList>
            <person name="Kjaerup R.B."/>
            <person name="Dalgaard T.S."/>
            <person name="Juul-Madsen H.R."/>
        </authorList>
    </citation>
    <scope>NUCLEOTIDE SEQUENCE [LARGE SCALE GENOMIC DNA]</scope>
    <source>
        <strain evidence="3 4">DSM 45626</strain>
    </source>
</reference>
<protein>
    <submittedName>
        <fullName evidence="3">Fatty-acyl-CoA synthase</fullName>
    </submittedName>
</protein>
<dbReference type="EMBL" id="FMCW01000010">
    <property type="protein sequence ID" value="SCE86572.1"/>
    <property type="molecule type" value="Genomic_DNA"/>
</dbReference>
<dbReference type="PROSITE" id="PS00455">
    <property type="entry name" value="AMP_BINDING"/>
    <property type="match status" value="1"/>
</dbReference>
<dbReference type="SUPFAM" id="SSF56801">
    <property type="entry name" value="Acetyl-CoA synthetase-like"/>
    <property type="match status" value="1"/>
</dbReference>
<dbReference type="GO" id="GO:0016878">
    <property type="term" value="F:acid-thiol ligase activity"/>
    <property type="evidence" value="ECO:0007669"/>
    <property type="project" value="UniProtKB-ARBA"/>
</dbReference>
<dbReference type="InterPro" id="IPR000873">
    <property type="entry name" value="AMP-dep_synth/lig_dom"/>
</dbReference>
<proteinExistence type="predicted"/>
<evidence type="ECO:0000259" key="2">
    <source>
        <dbReference type="Pfam" id="PF13193"/>
    </source>
</evidence>
<dbReference type="InterPro" id="IPR025110">
    <property type="entry name" value="AMP-bd_C"/>
</dbReference>
<dbReference type="InterPro" id="IPR042099">
    <property type="entry name" value="ANL_N_sf"/>
</dbReference>
<accession>A0A1C4VRD6</accession>
<evidence type="ECO:0000313" key="4">
    <source>
        <dbReference type="Proteomes" id="UP000199375"/>
    </source>
</evidence>
<feature type="domain" description="AMP-dependent synthetase/ligase" evidence="1">
    <location>
        <begin position="38"/>
        <end position="425"/>
    </location>
</feature>
<dbReference type="Pfam" id="PF00501">
    <property type="entry name" value="AMP-binding"/>
    <property type="match status" value="1"/>
</dbReference>
<dbReference type="PANTHER" id="PTHR43767:SF1">
    <property type="entry name" value="NONRIBOSOMAL PEPTIDE SYNTHASE PES1 (EUROFUNG)-RELATED"/>
    <property type="match status" value="1"/>
</dbReference>
<dbReference type="Gene3D" id="3.40.50.12780">
    <property type="entry name" value="N-terminal domain of ligase-like"/>
    <property type="match status" value="1"/>
</dbReference>
<name>A0A1C4VRD6_9ACTN</name>
<evidence type="ECO:0000313" key="3">
    <source>
        <dbReference type="EMBL" id="SCE86572.1"/>
    </source>
</evidence>
<dbReference type="Pfam" id="PF13193">
    <property type="entry name" value="AMP-binding_C"/>
    <property type="match status" value="1"/>
</dbReference>
<evidence type="ECO:0000259" key="1">
    <source>
        <dbReference type="Pfam" id="PF00501"/>
    </source>
</evidence>